<dbReference type="OrthoDB" id="342900at2759"/>
<dbReference type="InParanoid" id="G4TMX6"/>
<comment type="caution">
    <text evidence="1">The sequence shown here is derived from an EMBL/GenBank/DDBJ whole genome shotgun (WGS) entry which is preliminary data.</text>
</comment>
<gene>
    <name evidence="1" type="ORF">PIIN_06608</name>
</gene>
<dbReference type="Proteomes" id="UP000007148">
    <property type="component" value="Unassembled WGS sequence"/>
</dbReference>
<evidence type="ECO:0000313" key="2">
    <source>
        <dbReference type="Proteomes" id="UP000007148"/>
    </source>
</evidence>
<evidence type="ECO:0000313" key="1">
    <source>
        <dbReference type="EMBL" id="CCA72671.1"/>
    </source>
</evidence>
<keyword evidence="2" id="KW-1185">Reference proteome</keyword>
<name>G4TMX6_SERID</name>
<dbReference type="EMBL" id="CAFZ01000177">
    <property type="protein sequence ID" value="CCA72671.1"/>
    <property type="molecule type" value="Genomic_DNA"/>
</dbReference>
<reference evidence="1 2" key="1">
    <citation type="journal article" date="2011" name="PLoS Pathog.">
        <title>Endophytic Life Strategies Decoded by Genome and Transcriptome Analyses of the Mutualistic Root Symbiont Piriformospora indica.</title>
        <authorList>
            <person name="Zuccaro A."/>
            <person name="Lahrmann U."/>
            <person name="Guldener U."/>
            <person name="Langen G."/>
            <person name="Pfiffi S."/>
            <person name="Biedenkopf D."/>
            <person name="Wong P."/>
            <person name="Samans B."/>
            <person name="Grimm C."/>
            <person name="Basiewicz M."/>
            <person name="Murat C."/>
            <person name="Martin F."/>
            <person name="Kogel K.H."/>
        </authorList>
    </citation>
    <scope>NUCLEOTIDE SEQUENCE [LARGE SCALE GENOMIC DNA]</scope>
    <source>
        <strain evidence="1 2">DSM 11827</strain>
    </source>
</reference>
<dbReference type="HOGENOM" id="CLU_2172020_0_0_1"/>
<dbReference type="AlphaFoldDB" id="G4TMX6"/>
<accession>G4TMX6</accession>
<sequence>MLNNARLNVERGPGLKLKVSALQFLEGLVGVVKQEDLQPFKARVVTRASGGAGRRIQSCPTRGSGSKVQVVQMQCMNGGRPHESRSVRRFFVQKPWGWNKTEFVTCQIGA</sequence>
<organism evidence="1 2">
    <name type="scientific">Serendipita indica (strain DSM 11827)</name>
    <name type="common">Root endophyte fungus</name>
    <name type="synonym">Piriformospora indica</name>
    <dbReference type="NCBI Taxonomy" id="1109443"/>
    <lineage>
        <taxon>Eukaryota</taxon>
        <taxon>Fungi</taxon>
        <taxon>Dikarya</taxon>
        <taxon>Basidiomycota</taxon>
        <taxon>Agaricomycotina</taxon>
        <taxon>Agaricomycetes</taxon>
        <taxon>Sebacinales</taxon>
        <taxon>Serendipitaceae</taxon>
        <taxon>Serendipita</taxon>
    </lineage>
</organism>
<proteinExistence type="predicted"/>
<protein>
    <submittedName>
        <fullName evidence="1">Uncharacterized protein</fullName>
    </submittedName>
</protein>